<dbReference type="SUPFAM" id="SSF63737">
    <property type="entry name" value="Leukotriene A4 hydrolase N-terminal domain"/>
    <property type="match status" value="1"/>
</dbReference>
<keyword evidence="9" id="KW-0378">Hydrolase</keyword>
<dbReference type="PANTHER" id="PTHR11533:SF174">
    <property type="entry name" value="PUROMYCIN-SENSITIVE AMINOPEPTIDASE-RELATED"/>
    <property type="match status" value="1"/>
</dbReference>
<evidence type="ECO:0000256" key="7">
    <source>
        <dbReference type="ARBA" id="ARBA00022670"/>
    </source>
</evidence>
<protein>
    <recommendedName>
        <fullName evidence="5">Aminopeptidase N</fullName>
        <ecNumber evidence="4">3.4.11.2</ecNumber>
    </recommendedName>
    <alternativeName>
        <fullName evidence="12">Alanine aminopeptidase</fullName>
    </alternativeName>
    <alternativeName>
        <fullName evidence="13">Lysyl aminopeptidase</fullName>
    </alternativeName>
</protein>
<keyword evidence="11" id="KW-0482">Metalloprotease</keyword>
<evidence type="ECO:0000256" key="13">
    <source>
        <dbReference type="ARBA" id="ARBA00031533"/>
    </source>
</evidence>
<feature type="chain" id="PRO_5046682401" description="Aminopeptidase N" evidence="14">
    <location>
        <begin position="40"/>
        <end position="492"/>
    </location>
</feature>
<evidence type="ECO:0000256" key="1">
    <source>
        <dbReference type="ARBA" id="ARBA00000098"/>
    </source>
</evidence>
<dbReference type="Gene3D" id="2.60.40.1730">
    <property type="entry name" value="tricorn interacting facor f3 domain"/>
    <property type="match status" value="1"/>
</dbReference>
<proteinExistence type="inferred from homology"/>
<evidence type="ECO:0000256" key="6">
    <source>
        <dbReference type="ARBA" id="ARBA00022438"/>
    </source>
</evidence>
<dbReference type="Pfam" id="PF01433">
    <property type="entry name" value="Peptidase_M1"/>
    <property type="match status" value="1"/>
</dbReference>
<dbReference type="PANTHER" id="PTHR11533">
    <property type="entry name" value="PROTEASE M1 ZINC METALLOPROTEASE"/>
    <property type="match status" value="1"/>
</dbReference>
<keyword evidence="10" id="KW-0862">Zinc</keyword>
<evidence type="ECO:0000256" key="8">
    <source>
        <dbReference type="ARBA" id="ARBA00022723"/>
    </source>
</evidence>
<feature type="domain" description="Peptidase M1 membrane alanine aminopeptidase" evidence="15">
    <location>
        <begin position="280"/>
        <end position="473"/>
    </location>
</feature>
<evidence type="ECO:0000313" key="17">
    <source>
        <dbReference type="EMBL" id="UQT54950.1"/>
    </source>
</evidence>
<name>A0ABY4PNI2_9ACTN</name>
<gene>
    <name evidence="17" type="ORF">M4V62_07490</name>
</gene>
<evidence type="ECO:0000256" key="5">
    <source>
        <dbReference type="ARBA" id="ARBA00015611"/>
    </source>
</evidence>
<keyword evidence="18" id="KW-1185">Reference proteome</keyword>
<keyword evidence="14" id="KW-0732">Signal</keyword>
<dbReference type="CDD" id="cd09603">
    <property type="entry name" value="M1_APN_like"/>
    <property type="match status" value="1"/>
</dbReference>
<comment type="catalytic activity">
    <reaction evidence="1">
        <text>Release of an N-terminal amino acid, Xaa-|-Yaa- from a peptide, amide or arylamide. Xaa is preferably Ala, but may be most amino acids including Pro (slow action). When a terminal hydrophobic residue is followed by a prolyl residue, the two may be released as an intact Xaa-Pro dipeptide.</text>
        <dbReference type="EC" id="3.4.11.2"/>
    </reaction>
</comment>
<sequence length="492" mass="53358">MAENRTRTVRARSTRTTVRAATATAAAAATLALALPAHAAPFDPAPGADGVGDPLFPTLGNGGYDVRHYDLSFDFTPVTYDFTGTMKIKARATQDLSSFNLDVDSLAIDAIKVNGKKATWAIGPGQSGQELTVTPAGGLRDHRAFDVELTYHGNGKTKPVSQPGWRYMSDGGFASAAQASRADTFAPVNDHPSDKATWSFHLTAPDGWTPGANGNLTGTRDAADAKKTWDFSLKSPMAPELLGISVNKQTYLYGRGPHGVKLRHLVPEDQQAKYKPIAEETGGQLAWLEKTLGVRYPFDTYGVQIVRDGYSDALENQTLSLFGPSWFDKPTYSTTMVHELTHQWFGDSVTPATWQDAWMNEGPAVYYAAVWADQKGFQPIEEKMKTAYAKLDAVRKTDGPPGKPTGLGGFNIYDGAAVSLYALNQQIGQEQFEAVMKSWLGKHRHGNATTQDFIANAVEVTGDASVGTFLNHWLFDLDNPPMPGHPDWGVAK</sequence>
<feature type="domain" description="Aminopeptidase N-like N-terminal" evidence="16">
    <location>
        <begin position="68"/>
        <end position="237"/>
    </location>
</feature>
<evidence type="ECO:0000256" key="11">
    <source>
        <dbReference type="ARBA" id="ARBA00023049"/>
    </source>
</evidence>
<dbReference type="PROSITE" id="PS51318">
    <property type="entry name" value="TAT"/>
    <property type="match status" value="1"/>
</dbReference>
<dbReference type="InterPro" id="IPR027268">
    <property type="entry name" value="Peptidase_M4/M1_CTD_sf"/>
</dbReference>
<organism evidence="17 18">
    <name type="scientific">Streptomyces durmitorensis</name>
    <dbReference type="NCBI Taxonomy" id="319947"/>
    <lineage>
        <taxon>Bacteria</taxon>
        <taxon>Bacillati</taxon>
        <taxon>Actinomycetota</taxon>
        <taxon>Actinomycetes</taxon>
        <taxon>Kitasatosporales</taxon>
        <taxon>Streptomycetaceae</taxon>
        <taxon>Streptomyces</taxon>
    </lineage>
</organism>
<evidence type="ECO:0000313" key="18">
    <source>
        <dbReference type="Proteomes" id="UP000829992"/>
    </source>
</evidence>
<comment type="similarity">
    <text evidence="3">Belongs to the peptidase M1 family.</text>
</comment>
<dbReference type="InterPro" id="IPR042097">
    <property type="entry name" value="Aminopeptidase_N-like_N_sf"/>
</dbReference>
<keyword evidence="6" id="KW-0031">Aminopeptidase</keyword>
<evidence type="ECO:0000259" key="15">
    <source>
        <dbReference type="Pfam" id="PF01433"/>
    </source>
</evidence>
<evidence type="ECO:0000256" key="3">
    <source>
        <dbReference type="ARBA" id="ARBA00010136"/>
    </source>
</evidence>
<feature type="signal peptide" evidence="14">
    <location>
        <begin position="1"/>
        <end position="39"/>
    </location>
</feature>
<evidence type="ECO:0000256" key="10">
    <source>
        <dbReference type="ARBA" id="ARBA00022833"/>
    </source>
</evidence>
<reference evidence="17 18" key="1">
    <citation type="submission" date="2022-05" db="EMBL/GenBank/DDBJ databases">
        <authorList>
            <person name="Zhou X."/>
            <person name="Li K."/>
            <person name="Man Y."/>
        </authorList>
    </citation>
    <scope>NUCLEOTIDE SEQUENCE [LARGE SCALE GENOMIC DNA]</scope>
    <source>
        <strain evidence="17 18">MS405</strain>
    </source>
</reference>
<keyword evidence="7" id="KW-0645">Protease</keyword>
<dbReference type="EMBL" id="CP097289">
    <property type="protein sequence ID" value="UQT54950.1"/>
    <property type="molecule type" value="Genomic_DNA"/>
</dbReference>
<evidence type="ECO:0000256" key="12">
    <source>
        <dbReference type="ARBA" id="ARBA00029811"/>
    </source>
</evidence>
<dbReference type="EC" id="3.4.11.2" evidence="4"/>
<dbReference type="Pfam" id="PF17900">
    <property type="entry name" value="Peptidase_M1_N"/>
    <property type="match status" value="1"/>
</dbReference>
<evidence type="ECO:0000256" key="9">
    <source>
        <dbReference type="ARBA" id="ARBA00022801"/>
    </source>
</evidence>
<dbReference type="SUPFAM" id="SSF55486">
    <property type="entry name" value="Metalloproteases ('zincins'), catalytic domain"/>
    <property type="match status" value="1"/>
</dbReference>
<dbReference type="RefSeq" id="WP_249586441.1">
    <property type="nucleotide sequence ID" value="NZ_BAAAQL010000008.1"/>
</dbReference>
<dbReference type="InterPro" id="IPR001930">
    <property type="entry name" value="Peptidase_M1"/>
</dbReference>
<dbReference type="Gene3D" id="1.10.390.10">
    <property type="entry name" value="Neutral Protease Domain 2"/>
    <property type="match status" value="1"/>
</dbReference>
<comment type="cofactor">
    <cofactor evidence="2">
        <name>Zn(2+)</name>
        <dbReference type="ChEBI" id="CHEBI:29105"/>
    </cofactor>
</comment>
<accession>A0ABY4PNI2</accession>
<dbReference type="InterPro" id="IPR050344">
    <property type="entry name" value="Peptidase_M1_aminopeptidases"/>
</dbReference>
<dbReference type="Proteomes" id="UP000829992">
    <property type="component" value="Chromosome"/>
</dbReference>
<keyword evidence="8" id="KW-0479">Metal-binding</keyword>
<evidence type="ECO:0000256" key="2">
    <source>
        <dbReference type="ARBA" id="ARBA00001947"/>
    </source>
</evidence>
<dbReference type="InterPro" id="IPR014782">
    <property type="entry name" value="Peptidase_M1_dom"/>
</dbReference>
<evidence type="ECO:0000256" key="14">
    <source>
        <dbReference type="SAM" id="SignalP"/>
    </source>
</evidence>
<evidence type="ECO:0000256" key="4">
    <source>
        <dbReference type="ARBA" id="ARBA00012564"/>
    </source>
</evidence>
<dbReference type="InterPro" id="IPR006311">
    <property type="entry name" value="TAT_signal"/>
</dbReference>
<dbReference type="InterPro" id="IPR045357">
    <property type="entry name" value="Aminopeptidase_N-like_N"/>
</dbReference>
<evidence type="ECO:0000259" key="16">
    <source>
        <dbReference type="Pfam" id="PF17900"/>
    </source>
</evidence>
<dbReference type="PRINTS" id="PR00756">
    <property type="entry name" value="ALADIPTASE"/>
</dbReference>